<name>A0A4U0XWW8_9PEZI</name>
<accession>A0A4U0XWW8</accession>
<dbReference type="Proteomes" id="UP000308768">
    <property type="component" value="Unassembled WGS sequence"/>
</dbReference>
<dbReference type="GO" id="GO:0005829">
    <property type="term" value="C:cytosol"/>
    <property type="evidence" value="ECO:0007669"/>
    <property type="project" value="TreeGrafter"/>
</dbReference>
<dbReference type="PROSITE" id="PS50005">
    <property type="entry name" value="TPR"/>
    <property type="match status" value="1"/>
</dbReference>
<dbReference type="PANTHER" id="PTHR46035:SF3">
    <property type="entry name" value="TRANSLOCATION PROTEIN SEC72"/>
    <property type="match status" value="1"/>
</dbReference>
<keyword evidence="1" id="KW-0802">TPR repeat</keyword>
<dbReference type="PANTHER" id="PTHR46035">
    <property type="entry name" value="TETRATRICOPEPTIDE REPEAT PROTEIN 4"/>
    <property type="match status" value="1"/>
</dbReference>
<dbReference type="Gene3D" id="1.25.40.10">
    <property type="entry name" value="Tetratricopeptide repeat domain"/>
    <property type="match status" value="1"/>
</dbReference>
<protein>
    <submittedName>
        <fullName evidence="2">Uncharacterized protein</fullName>
    </submittedName>
</protein>
<dbReference type="GO" id="GO:0051879">
    <property type="term" value="F:Hsp90 protein binding"/>
    <property type="evidence" value="ECO:0007669"/>
    <property type="project" value="TreeGrafter"/>
</dbReference>
<dbReference type="STRING" id="331657.A0A4U0XWW8"/>
<evidence type="ECO:0000313" key="2">
    <source>
        <dbReference type="EMBL" id="TKA82422.1"/>
    </source>
</evidence>
<keyword evidence="3" id="KW-1185">Reference proteome</keyword>
<dbReference type="SUPFAM" id="SSF48452">
    <property type="entry name" value="TPR-like"/>
    <property type="match status" value="1"/>
</dbReference>
<dbReference type="OrthoDB" id="433738at2759"/>
<dbReference type="AlphaFoldDB" id="A0A4U0XWW8"/>
<dbReference type="InterPro" id="IPR019734">
    <property type="entry name" value="TPR_rpt"/>
</dbReference>
<dbReference type="GO" id="GO:0005634">
    <property type="term" value="C:nucleus"/>
    <property type="evidence" value="ECO:0007669"/>
    <property type="project" value="TreeGrafter"/>
</dbReference>
<dbReference type="EMBL" id="NAJN01000001">
    <property type="protein sequence ID" value="TKA82422.1"/>
    <property type="molecule type" value="Genomic_DNA"/>
</dbReference>
<evidence type="ECO:0000256" key="1">
    <source>
        <dbReference type="PROSITE-ProRule" id="PRU00339"/>
    </source>
</evidence>
<organism evidence="2 3">
    <name type="scientific">Cryomyces minteri</name>
    <dbReference type="NCBI Taxonomy" id="331657"/>
    <lineage>
        <taxon>Eukaryota</taxon>
        <taxon>Fungi</taxon>
        <taxon>Dikarya</taxon>
        <taxon>Ascomycota</taxon>
        <taxon>Pezizomycotina</taxon>
        <taxon>Dothideomycetes</taxon>
        <taxon>Dothideomycetes incertae sedis</taxon>
        <taxon>Cryomyces</taxon>
    </lineage>
</organism>
<reference evidence="2 3" key="1">
    <citation type="submission" date="2017-03" db="EMBL/GenBank/DDBJ databases">
        <title>Genomes of endolithic fungi from Antarctica.</title>
        <authorList>
            <person name="Coleine C."/>
            <person name="Masonjones S."/>
            <person name="Stajich J.E."/>
        </authorList>
    </citation>
    <scope>NUCLEOTIDE SEQUENCE [LARGE SCALE GENOMIC DNA]</scope>
    <source>
        <strain evidence="2 3">CCFEE 5187</strain>
    </source>
</reference>
<dbReference type="InterPro" id="IPR011990">
    <property type="entry name" value="TPR-like_helical_dom_sf"/>
</dbReference>
<evidence type="ECO:0000313" key="3">
    <source>
        <dbReference type="Proteomes" id="UP000308768"/>
    </source>
</evidence>
<comment type="caution">
    <text evidence="2">The sequence shown here is derived from an EMBL/GenBank/DDBJ whole genome shotgun (WGS) entry which is preliminary data.</text>
</comment>
<dbReference type="GO" id="GO:0006457">
    <property type="term" value="P:protein folding"/>
    <property type="evidence" value="ECO:0007669"/>
    <property type="project" value="TreeGrafter"/>
</dbReference>
<sequence length="207" mass="23099">MADLEAQETFIQLPIQIDPSTKAVTSTSTSSSTALDAELKSLNTLHRSLLALDTPNSVPPPPVPVNPKRSAQIGKLRDSANSELRKGKHADAIRMYSLGIEMAQGRPPWEPAGLVREELSALYSNRAQAHMGMQAWPEGAIDAECSTELKRVRNAKAWWRRGQCLVEMGRLDEAKEWVARAIDFENGEQELKTLLEEIEKKIESKRR</sequence>
<proteinExistence type="predicted"/>
<feature type="repeat" description="TPR" evidence="1">
    <location>
        <begin position="155"/>
        <end position="188"/>
    </location>
</feature>
<gene>
    <name evidence="2" type="ORF">B0A49_00021</name>
</gene>
<dbReference type="GO" id="GO:0030544">
    <property type="term" value="F:Hsp70 protein binding"/>
    <property type="evidence" value="ECO:0007669"/>
    <property type="project" value="TreeGrafter"/>
</dbReference>